<dbReference type="InterPro" id="IPR011013">
    <property type="entry name" value="Gal_mutarotase_sf_dom"/>
</dbReference>
<name>A0A7M7MYC3_STRPU</name>
<dbReference type="SUPFAM" id="SSF88713">
    <property type="entry name" value="Glycoside hydrolase/deacetylase"/>
    <property type="match status" value="1"/>
</dbReference>
<dbReference type="AlphaFoldDB" id="A0A7M7MYC3"/>
<keyword evidence="10" id="KW-0333">Golgi apparatus</keyword>
<evidence type="ECO:0000256" key="2">
    <source>
        <dbReference type="ARBA" id="ARBA00004922"/>
    </source>
</evidence>
<dbReference type="GO" id="GO:0000139">
    <property type="term" value="C:Golgi membrane"/>
    <property type="evidence" value="ECO:0000318"/>
    <property type="project" value="GO_Central"/>
</dbReference>
<dbReference type="InterPro" id="IPR050843">
    <property type="entry name" value="Glycosyl_Hydrlase_38"/>
</dbReference>
<reference evidence="20" key="1">
    <citation type="submission" date="2015-02" db="EMBL/GenBank/DDBJ databases">
        <title>Genome sequencing for Strongylocentrotus purpuratus.</title>
        <authorList>
            <person name="Murali S."/>
            <person name="Liu Y."/>
            <person name="Vee V."/>
            <person name="English A."/>
            <person name="Wang M."/>
            <person name="Skinner E."/>
            <person name="Han Y."/>
            <person name="Muzny D.M."/>
            <person name="Worley K.C."/>
            <person name="Gibbs R.A."/>
        </authorList>
    </citation>
    <scope>NUCLEOTIDE SEQUENCE</scope>
</reference>
<dbReference type="Gene3D" id="2.60.40.1180">
    <property type="entry name" value="Golgi alpha-mannosidase II"/>
    <property type="match status" value="1"/>
</dbReference>
<dbReference type="InterPro" id="IPR011682">
    <property type="entry name" value="Glyco_hydro_38_C"/>
</dbReference>
<evidence type="ECO:0000256" key="6">
    <source>
        <dbReference type="ARBA" id="ARBA00022801"/>
    </source>
</evidence>
<feature type="transmembrane region" description="Helical" evidence="17">
    <location>
        <begin position="7"/>
        <end position="25"/>
    </location>
</feature>
<dbReference type="FunFam" id="2.60.40.1180:FF:000019">
    <property type="entry name" value="Alpha-mannosidase 2"/>
    <property type="match status" value="1"/>
</dbReference>
<reference evidence="19" key="2">
    <citation type="submission" date="2021-01" db="UniProtKB">
        <authorList>
            <consortium name="EnsemblMetazoa"/>
        </authorList>
    </citation>
    <scope>IDENTIFICATION</scope>
</reference>
<dbReference type="InterPro" id="IPR011330">
    <property type="entry name" value="Glyco_hydro/deAcase_b/a-brl"/>
</dbReference>
<dbReference type="Pfam" id="PF01074">
    <property type="entry name" value="Glyco_hydro_38N"/>
    <property type="match status" value="1"/>
</dbReference>
<dbReference type="EnsemblMetazoa" id="XM_030972511">
    <property type="protein sequence ID" value="XP_030828371"/>
    <property type="gene ID" value="LOC594620"/>
</dbReference>
<dbReference type="SUPFAM" id="SSF88688">
    <property type="entry name" value="Families 57/38 glycoside transferase middle domain"/>
    <property type="match status" value="1"/>
</dbReference>
<protein>
    <recommendedName>
        <fullName evidence="16">Alpha-mannosidase</fullName>
        <ecNumber evidence="16">3.2.1.-</ecNumber>
    </recommendedName>
</protein>
<evidence type="ECO:0000256" key="4">
    <source>
        <dbReference type="ARBA" id="ARBA00022692"/>
    </source>
</evidence>
<dbReference type="SUPFAM" id="SSF74650">
    <property type="entry name" value="Galactose mutarotase-like"/>
    <property type="match status" value="1"/>
</dbReference>
<dbReference type="CDD" id="cd10809">
    <property type="entry name" value="GH38N_AMII_GMII_SfManIII_like"/>
    <property type="match status" value="1"/>
</dbReference>
<keyword evidence="6 16" id="KW-0378">Hydrolase</keyword>
<dbReference type="OMA" id="HPPRIAQ"/>
<evidence type="ECO:0000313" key="19">
    <source>
        <dbReference type="EnsemblMetazoa" id="XP_030828371"/>
    </source>
</evidence>
<dbReference type="InterPro" id="IPR015341">
    <property type="entry name" value="Glyco_hydro_38_cen"/>
</dbReference>
<dbReference type="PANTHER" id="PTHR11607">
    <property type="entry name" value="ALPHA-MANNOSIDASE"/>
    <property type="match status" value="1"/>
</dbReference>
<comment type="cofactor">
    <cofactor evidence="16">
        <name>Zn(2+)</name>
        <dbReference type="ChEBI" id="CHEBI:29105"/>
    </cofactor>
    <text evidence="16">Binds 1 zinc ion per subunit.</text>
</comment>
<keyword evidence="4 17" id="KW-0812">Transmembrane</keyword>
<evidence type="ECO:0000259" key="18">
    <source>
        <dbReference type="SMART" id="SM00872"/>
    </source>
</evidence>
<evidence type="ECO:0000256" key="3">
    <source>
        <dbReference type="ARBA" id="ARBA00009792"/>
    </source>
</evidence>
<sequence length="1207" mass="136959">MRSSKLVFVGLAIIIVVIMSMYLMLDQTGFPQEFPGQARMSEQDIALLESKVTALEGDLSKNHMVISQLRDAVRSLAKGQVPSNLDALVKPIDSAHHVQEQEGWFGFGKKKGPGPGLPMGGDPAAGGVANHKDQFVVAEGQVHVEPGECKFANTPSGNTTDVQMMQVYEKLRFDNANGGVWKQGFDISYDHNKWNEDPLKIFVVPHSHNDPGWIKTFTKYFTDQTSKILDTMVKKMEEHPKMTFIWAEISYLSMWWEKADNNKRQIVKKLVQSGRLEIVTGGWVMSDEANTNYFAMVDQMIEGHEWLDAFLPGVKPKSGWAIDPFGMSPTMAYVLQRMGLEAMIIQRVHYEIKKYFAQQKTLEFMWRQNWDHGTSTDMFCHMMPFYSYDVPHTCGPDPKVCCQFDFKRLPGGRINCPWKIAPVPITDANVASKAEILLDQYRKKSELYKSNVLLIQLGDDFRYDKPEEWDNQYKNYMKLFEYMNKRTDWHVQAQFGTLTDYFTSLWQHTNTMAGQQPEGYPTLSGDFFTYTDRDDHYWSGYYTSRPFYKNMDRALEGQLRAAEIMFTYTNAQAKQSGTTSYPSESLVGMLTNARRQLGLFQHHDGITGTAKDHVVVDYGNRMLNAINEMRKVMMTSIHYLLSPDKKSYHPQASYFDVDEERQSHDAMPTKKVLKLSSEAHSVVVFYNSLAQHRKELVRLHVSSPNVVVTDSDGNAIESQANILWETAEHSFSGTYELVFVVEIGPLTVSKYLIRDMGSSFSQHHHLSTTELYHGSKEEDGNNGPFKVRTTTDDLEEIKLENSHMDVLFDGKKGMLKSILTKTDNHNIRTNVEIEFVTYGTGRDKTKSGAYLFMPDGDAHPLDPPSQIPIRVTRGPLESHVDVILYCVRHTVILSNTPGADGTALSIKNILDIRNMQNKELVMRIKSDVRNSDRVFYTDLNGFQMQKRKILDKLPLQAHFYPMPAMAYIEDSSTRLTLHSAQPLGVSGLKEGWLEVVLDRRLMQDDSRGLQQGVTDNKLTPDYFLLQVERRHMGNTQVRNIPFSLWGMLGGYKASSIPISYPSLQSHHHAASLNNPIYIHHGTVPEVGENSQNKLLAGHSFIDTTLPCDVHLLNFRTRVSQETTPLKPKREALLILHRKGFDCGFPTAGIQCATNEGRIDPSSLLSSVSTRGVVATSLSAMYDGQEVSKTAQLEVEPMELKTYKVQFQ</sequence>
<evidence type="ECO:0000256" key="1">
    <source>
        <dbReference type="ARBA" id="ARBA00004323"/>
    </source>
</evidence>
<comment type="function">
    <text evidence="14">Catalyzes the first committed step in the biosynthesis of complex N-glycans. It controls conversion of high mannose to complex N-glycans; the final hydrolytic step in the N-glycan maturation pathway.</text>
</comment>
<dbReference type="GO" id="GO:0004559">
    <property type="term" value="F:alpha-mannosidase activity"/>
    <property type="evidence" value="ECO:0000318"/>
    <property type="project" value="GO_Central"/>
</dbReference>
<dbReference type="Pfam" id="PF07748">
    <property type="entry name" value="Glyco_hydro_38C"/>
    <property type="match status" value="1"/>
</dbReference>
<evidence type="ECO:0000256" key="15">
    <source>
        <dbReference type="ARBA" id="ARBA00093232"/>
    </source>
</evidence>
<evidence type="ECO:0000256" key="11">
    <source>
        <dbReference type="ARBA" id="ARBA00023136"/>
    </source>
</evidence>
<dbReference type="Pfam" id="PF09261">
    <property type="entry name" value="Alpha-mann_mid"/>
    <property type="match status" value="1"/>
</dbReference>
<organism evidence="19 20">
    <name type="scientific">Strongylocentrotus purpuratus</name>
    <name type="common">Purple sea urchin</name>
    <dbReference type="NCBI Taxonomy" id="7668"/>
    <lineage>
        <taxon>Eukaryota</taxon>
        <taxon>Metazoa</taxon>
        <taxon>Echinodermata</taxon>
        <taxon>Eleutherozoa</taxon>
        <taxon>Echinozoa</taxon>
        <taxon>Echinoidea</taxon>
        <taxon>Euechinoidea</taxon>
        <taxon>Echinacea</taxon>
        <taxon>Camarodonta</taxon>
        <taxon>Echinidea</taxon>
        <taxon>Strongylocentrotidae</taxon>
        <taxon>Strongylocentrotus</taxon>
    </lineage>
</organism>
<dbReference type="RefSeq" id="XP_030828371.1">
    <property type="nucleotide sequence ID" value="XM_030972511.1"/>
</dbReference>
<dbReference type="InParanoid" id="A0A7M7MYC3"/>
<dbReference type="Gene3D" id="3.20.110.10">
    <property type="entry name" value="Glycoside hydrolase 38, N terminal domain"/>
    <property type="match status" value="1"/>
</dbReference>
<keyword evidence="5 16" id="KW-0479">Metal-binding</keyword>
<evidence type="ECO:0000256" key="10">
    <source>
        <dbReference type="ARBA" id="ARBA00023034"/>
    </source>
</evidence>
<dbReference type="Gene3D" id="1.20.1270.50">
    <property type="entry name" value="Glycoside hydrolase family 38, central domain"/>
    <property type="match status" value="1"/>
</dbReference>
<dbReference type="InterPro" id="IPR037094">
    <property type="entry name" value="Glyco_hydro_38_cen_sf"/>
</dbReference>
<dbReference type="FunFam" id="1.20.1270.50:FF:000001">
    <property type="entry name" value="Alpha-mannosidase"/>
    <property type="match status" value="1"/>
</dbReference>
<dbReference type="GO" id="GO:0046872">
    <property type="term" value="F:metal ion binding"/>
    <property type="evidence" value="ECO:0007669"/>
    <property type="project" value="UniProtKB-KW"/>
</dbReference>
<dbReference type="Gene3D" id="2.70.98.30">
    <property type="entry name" value="Golgi alpha-mannosidase II, domain 4"/>
    <property type="match status" value="1"/>
</dbReference>
<dbReference type="KEGG" id="spu:594620"/>
<dbReference type="SMART" id="SM00872">
    <property type="entry name" value="Alpha-mann_mid"/>
    <property type="match status" value="1"/>
</dbReference>
<accession>A0A7M7MYC3</accession>
<dbReference type="FunFam" id="3.20.110.10:FF:000003">
    <property type="entry name" value="Alpha-mannosidase"/>
    <property type="match status" value="1"/>
</dbReference>
<keyword evidence="9 17" id="KW-1133">Transmembrane helix</keyword>
<evidence type="ECO:0000256" key="8">
    <source>
        <dbReference type="ARBA" id="ARBA00022968"/>
    </source>
</evidence>
<evidence type="ECO:0000313" key="20">
    <source>
        <dbReference type="Proteomes" id="UP000007110"/>
    </source>
</evidence>
<evidence type="ECO:0000256" key="7">
    <source>
        <dbReference type="ARBA" id="ARBA00022833"/>
    </source>
</evidence>
<dbReference type="GO" id="GO:0004572">
    <property type="term" value="F:mannosyl-oligosaccharide 1,3-1,6-alpha-mannosidase activity"/>
    <property type="evidence" value="ECO:0007669"/>
    <property type="project" value="UniProtKB-EC"/>
</dbReference>
<dbReference type="GO" id="GO:0006491">
    <property type="term" value="P:N-glycan processing"/>
    <property type="evidence" value="ECO:0000318"/>
    <property type="project" value="GO_Central"/>
</dbReference>
<evidence type="ECO:0000256" key="16">
    <source>
        <dbReference type="RuleBase" id="RU361199"/>
    </source>
</evidence>
<dbReference type="InterPro" id="IPR013780">
    <property type="entry name" value="Glyco_hydro_b"/>
</dbReference>
<dbReference type="Proteomes" id="UP000007110">
    <property type="component" value="Unassembled WGS sequence"/>
</dbReference>
<feature type="domain" description="Glycoside hydrolase family 38 central" evidence="18">
    <location>
        <begin position="536"/>
        <end position="622"/>
    </location>
</feature>
<keyword evidence="20" id="KW-1185">Reference proteome</keyword>
<dbReference type="EC" id="3.2.1.-" evidence="16"/>
<proteinExistence type="inferred from homology"/>
<dbReference type="InterPro" id="IPR028995">
    <property type="entry name" value="Glyco_hydro_57/38_cen_sf"/>
</dbReference>
<evidence type="ECO:0000256" key="5">
    <source>
        <dbReference type="ARBA" id="ARBA00022723"/>
    </source>
</evidence>
<comment type="subcellular location">
    <subcellularLocation>
        <location evidence="1">Golgi apparatus membrane</location>
        <topology evidence="1">Single-pass type II membrane protein</topology>
    </subcellularLocation>
</comment>
<dbReference type="OrthoDB" id="10261055at2759"/>
<comment type="similarity">
    <text evidence="3 16">Belongs to the glycosyl hydrolase 38 family.</text>
</comment>
<evidence type="ECO:0000256" key="12">
    <source>
        <dbReference type="ARBA" id="ARBA00023157"/>
    </source>
</evidence>
<dbReference type="GO" id="GO:0006013">
    <property type="term" value="P:mannose metabolic process"/>
    <property type="evidence" value="ECO:0007669"/>
    <property type="project" value="InterPro"/>
</dbReference>
<evidence type="ECO:0000256" key="14">
    <source>
        <dbReference type="ARBA" id="ARBA00059516"/>
    </source>
</evidence>
<comment type="catalytic activity">
    <reaction evidence="15">
        <text>N(4)-{beta-D-GlcNAc-(1-&gt;2)-alpha-D-Man-(1-&gt;3)-[alpha-D-Man-(1-&gt;3)-[alpha-D-Man-(1-&gt;6)]-alpha-D-Man-(1-&gt;6)]-beta-D-Man-(1-&gt;4)-beta-D-GlcNAc-(1-&gt;4)-beta-D-GlcNAc}-L-asparaginyl-[protein] + 2 H2O = 2 alpha-D-mannopyranose + an N(4)-{beta-D-GlcNAc-(1-&gt;2)-alpha-D-Man-(1-&gt;3)-[alpha-D-Man-(1-&gt;6)]-beta-D-Man-(1-&gt;4)-beta-D-GlcNAc-(1-&gt;4)-beta-D-GlcNAc}-L-asparaginyl-[protein]</text>
        <dbReference type="Rhea" id="RHEA:56052"/>
        <dbReference type="Rhea" id="RHEA-COMP:14368"/>
        <dbReference type="Rhea" id="RHEA-COMP:14369"/>
        <dbReference type="ChEBI" id="CHEBI:15377"/>
        <dbReference type="ChEBI" id="CHEBI:28729"/>
        <dbReference type="ChEBI" id="CHEBI:60615"/>
        <dbReference type="ChEBI" id="CHEBI:60625"/>
        <dbReference type="EC" id="3.2.1.114"/>
    </reaction>
</comment>
<keyword evidence="8" id="KW-0735">Signal-anchor</keyword>
<dbReference type="InterPro" id="IPR000602">
    <property type="entry name" value="Glyco_hydro_38_N"/>
</dbReference>
<keyword evidence="12" id="KW-1015">Disulfide bond</keyword>
<keyword evidence="13 16" id="KW-0326">Glycosidase</keyword>
<dbReference type="InterPro" id="IPR027291">
    <property type="entry name" value="Glyco_hydro_38_N_sf"/>
</dbReference>
<keyword evidence="7 16" id="KW-0862">Zinc</keyword>
<dbReference type="FunFam" id="2.70.98.30:FF:000002">
    <property type="entry name" value="Alpha-mannosidase"/>
    <property type="match status" value="1"/>
</dbReference>
<keyword evidence="11 17" id="KW-0472">Membrane</keyword>
<dbReference type="GO" id="GO:0030246">
    <property type="term" value="F:carbohydrate binding"/>
    <property type="evidence" value="ECO:0007669"/>
    <property type="project" value="InterPro"/>
</dbReference>
<dbReference type="PANTHER" id="PTHR11607:SF3">
    <property type="entry name" value="LYSOSOMAL ALPHA-MANNOSIDASE"/>
    <property type="match status" value="1"/>
</dbReference>
<dbReference type="GeneID" id="594620"/>
<evidence type="ECO:0000256" key="17">
    <source>
        <dbReference type="SAM" id="Phobius"/>
    </source>
</evidence>
<comment type="pathway">
    <text evidence="2">Protein modification; protein glycosylation.</text>
</comment>
<evidence type="ECO:0000256" key="9">
    <source>
        <dbReference type="ARBA" id="ARBA00022989"/>
    </source>
</evidence>
<evidence type="ECO:0000256" key="13">
    <source>
        <dbReference type="ARBA" id="ARBA00023295"/>
    </source>
</evidence>
<dbReference type="FunCoup" id="A0A7M7MYC3">
    <property type="interactions" value="1068"/>
</dbReference>